<dbReference type="InterPro" id="IPR029057">
    <property type="entry name" value="PRTase-like"/>
</dbReference>
<dbReference type="Gene3D" id="3.40.50.2020">
    <property type="match status" value="1"/>
</dbReference>
<dbReference type="Proteomes" id="UP000054773">
    <property type="component" value="Unassembled WGS sequence"/>
</dbReference>
<dbReference type="SUPFAM" id="SSF53271">
    <property type="entry name" value="PRTase-like"/>
    <property type="match status" value="1"/>
</dbReference>
<keyword evidence="3" id="KW-1185">Reference proteome</keyword>
<keyword evidence="2" id="KW-0328">Glycosyltransferase</keyword>
<dbReference type="Gene3D" id="3.30.1310.20">
    <property type="entry name" value="PRTase-like"/>
    <property type="match status" value="1"/>
</dbReference>
<dbReference type="RefSeq" id="WP_058526106.1">
    <property type="nucleotide sequence ID" value="NZ_CAAAHY010000023.1"/>
</dbReference>
<name>A0A0W0TSB8_LEGER</name>
<dbReference type="Pfam" id="PF00156">
    <property type="entry name" value="Pribosyltran"/>
    <property type="match status" value="1"/>
</dbReference>
<evidence type="ECO:0000313" key="2">
    <source>
        <dbReference type="EMBL" id="KTC98376.1"/>
    </source>
</evidence>
<evidence type="ECO:0000259" key="1">
    <source>
        <dbReference type="Pfam" id="PF00156"/>
    </source>
</evidence>
<dbReference type="CDD" id="cd06223">
    <property type="entry name" value="PRTases_typeI"/>
    <property type="match status" value="1"/>
</dbReference>
<keyword evidence="2" id="KW-0808">Transferase</keyword>
<dbReference type="OrthoDB" id="9810066at2"/>
<feature type="domain" description="Phosphoribosyltransferase" evidence="1">
    <location>
        <begin position="12"/>
        <end position="170"/>
    </location>
</feature>
<reference evidence="2 3" key="1">
    <citation type="submission" date="2015-11" db="EMBL/GenBank/DDBJ databases">
        <title>Genomic analysis of 38 Legionella species identifies large and diverse effector repertoires.</title>
        <authorList>
            <person name="Burstein D."/>
            <person name="Amaro F."/>
            <person name="Zusman T."/>
            <person name="Lifshitz Z."/>
            <person name="Cohen O."/>
            <person name="Gilbert J.A."/>
            <person name="Pupko T."/>
            <person name="Shuman H.A."/>
            <person name="Segal G."/>
        </authorList>
    </citation>
    <scope>NUCLEOTIDE SEQUENCE [LARGE SCALE GENOMIC DNA]</scope>
    <source>
        <strain evidence="2 3">SE-32A-C8</strain>
    </source>
</reference>
<dbReference type="InterPro" id="IPR000836">
    <property type="entry name" value="PRTase_dom"/>
</dbReference>
<sequence length="222" mass="24416">MERYTDRGEAGKILAEHLTEYKNKSNTYILALPRGGVPVAFAIARALSAPLDVLLVRKLGVPGHNELAFGAIASGNTIIFNQDIVHSLTLDEQVIKTVIAKEEDELMRRQTAYRGDRPFPVLKNKAVILVDDGMATGATMRAAIKCVYQHHPASVIAAVPVAAYATCEEISPLIDRLVCPFRPRNFYAVGLWYDNFDQTTDEEVSELLAIAQAERLESTTSS</sequence>
<gene>
    <name evidence="2" type="ORF">Lery_0939</name>
</gene>
<proteinExistence type="predicted"/>
<evidence type="ECO:0000313" key="3">
    <source>
        <dbReference type="Proteomes" id="UP000054773"/>
    </source>
</evidence>
<dbReference type="AlphaFoldDB" id="A0A0W0TSB8"/>
<organism evidence="2 3">
    <name type="scientific">Legionella erythra</name>
    <dbReference type="NCBI Taxonomy" id="448"/>
    <lineage>
        <taxon>Bacteria</taxon>
        <taxon>Pseudomonadati</taxon>
        <taxon>Pseudomonadota</taxon>
        <taxon>Gammaproteobacteria</taxon>
        <taxon>Legionellales</taxon>
        <taxon>Legionellaceae</taxon>
        <taxon>Legionella</taxon>
    </lineage>
</organism>
<dbReference type="STRING" id="448.Lery_0939"/>
<comment type="caution">
    <text evidence="2">The sequence shown here is derived from an EMBL/GenBank/DDBJ whole genome shotgun (WGS) entry which is preliminary data.</text>
</comment>
<dbReference type="PATRIC" id="fig|448.7.peg.983"/>
<dbReference type="EMBL" id="LNYA01000021">
    <property type="protein sequence ID" value="KTC98376.1"/>
    <property type="molecule type" value="Genomic_DNA"/>
</dbReference>
<dbReference type="GO" id="GO:0016757">
    <property type="term" value="F:glycosyltransferase activity"/>
    <property type="evidence" value="ECO:0007669"/>
    <property type="project" value="UniProtKB-KW"/>
</dbReference>
<accession>A0A0W0TSB8</accession>
<protein>
    <submittedName>
        <fullName evidence="2">Phosphoribosyltransferase</fullName>
    </submittedName>
</protein>